<comment type="caution">
    <text evidence="3">The sequence shown here is derived from an EMBL/GenBank/DDBJ whole genome shotgun (WGS) entry which is preliminary data.</text>
</comment>
<feature type="binding site" evidence="2">
    <location>
        <position position="140"/>
    </location>
    <ligand>
        <name>Fe cation</name>
        <dbReference type="ChEBI" id="CHEBI:24875"/>
    </ligand>
</feature>
<dbReference type="NCBIfam" id="NF001159">
    <property type="entry name" value="PRK00150.1-3"/>
    <property type="match status" value="1"/>
</dbReference>
<evidence type="ECO:0000313" key="3">
    <source>
        <dbReference type="EMBL" id="MDR6291806.1"/>
    </source>
</evidence>
<dbReference type="HAMAP" id="MF_00163">
    <property type="entry name" value="Pep_deformylase"/>
    <property type="match status" value="1"/>
</dbReference>
<dbReference type="Proteomes" id="UP001262410">
    <property type="component" value="Unassembled WGS sequence"/>
</dbReference>
<dbReference type="PRINTS" id="PR01576">
    <property type="entry name" value="PDEFORMYLASE"/>
</dbReference>
<organism evidence="3 4">
    <name type="scientific">Inquilinus ginsengisoli</name>
    <dbReference type="NCBI Taxonomy" id="363840"/>
    <lineage>
        <taxon>Bacteria</taxon>
        <taxon>Pseudomonadati</taxon>
        <taxon>Pseudomonadota</taxon>
        <taxon>Alphaproteobacteria</taxon>
        <taxon>Rhodospirillales</taxon>
        <taxon>Rhodospirillaceae</taxon>
        <taxon>Inquilinus</taxon>
    </lineage>
</organism>
<dbReference type="PIRSF" id="PIRSF004749">
    <property type="entry name" value="Pep_def"/>
    <property type="match status" value="1"/>
</dbReference>
<reference evidence="3 4" key="1">
    <citation type="submission" date="2023-07" db="EMBL/GenBank/DDBJ databases">
        <title>Sorghum-associated microbial communities from plants grown in Nebraska, USA.</title>
        <authorList>
            <person name="Schachtman D."/>
        </authorList>
    </citation>
    <scope>NUCLEOTIDE SEQUENCE [LARGE SCALE GENOMIC DNA]</scope>
    <source>
        <strain evidence="3 4">584</strain>
    </source>
</reference>
<dbReference type="GO" id="GO:0042586">
    <property type="term" value="F:peptide deformylase activity"/>
    <property type="evidence" value="ECO:0007669"/>
    <property type="project" value="UniProtKB-EC"/>
</dbReference>
<keyword evidence="4" id="KW-1185">Reference proteome</keyword>
<comment type="cofactor">
    <cofactor evidence="2">
        <name>Fe(2+)</name>
        <dbReference type="ChEBI" id="CHEBI:29033"/>
    </cofactor>
    <text evidence="2">Binds 1 Fe(2+) ion.</text>
</comment>
<dbReference type="RefSeq" id="WP_309797325.1">
    <property type="nucleotide sequence ID" value="NZ_JAVDPW010000007.1"/>
</dbReference>
<feature type="active site" evidence="2">
    <location>
        <position position="137"/>
    </location>
</feature>
<feature type="binding site" evidence="2">
    <location>
        <position position="136"/>
    </location>
    <ligand>
        <name>Fe cation</name>
        <dbReference type="ChEBI" id="CHEBI:24875"/>
    </ligand>
</feature>
<evidence type="ECO:0000313" key="4">
    <source>
        <dbReference type="Proteomes" id="UP001262410"/>
    </source>
</evidence>
<dbReference type="CDD" id="cd00487">
    <property type="entry name" value="Pep_deformylase"/>
    <property type="match status" value="1"/>
</dbReference>
<comment type="similarity">
    <text evidence="1 2">Belongs to the polypeptide deformylase family.</text>
</comment>
<sequence length="171" mass="19244">MSKLPILVAPDSRLKTRAKPVAQVDDRVRKLTDDMLETMYDAPGIGLAAPQIGVLERIVVIDVAGKDEPRAPLRLINPEITWASEDLQTAEEGCLSLPEQWAEVVRPAEVKFRYLDETGAKQERHATGILAVCVQHEIDHLDGVLFVDHLSALRRNMILKKVLKWKKEHVE</sequence>
<accession>A0ABU1JT55</accession>
<comment type="catalytic activity">
    <reaction evidence="2">
        <text>N-terminal N-formyl-L-methionyl-[peptide] + H2O = N-terminal L-methionyl-[peptide] + formate</text>
        <dbReference type="Rhea" id="RHEA:24420"/>
        <dbReference type="Rhea" id="RHEA-COMP:10639"/>
        <dbReference type="Rhea" id="RHEA-COMP:10640"/>
        <dbReference type="ChEBI" id="CHEBI:15377"/>
        <dbReference type="ChEBI" id="CHEBI:15740"/>
        <dbReference type="ChEBI" id="CHEBI:49298"/>
        <dbReference type="ChEBI" id="CHEBI:64731"/>
        <dbReference type="EC" id="3.5.1.88"/>
    </reaction>
</comment>
<dbReference type="EMBL" id="JAVDPW010000007">
    <property type="protein sequence ID" value="MDR6291806.1"/>
    <property type="molecule type" value="Genomic_DNA"/>
</dbReference>
<dbReference type="PANTHER" id="PTHR10458">
    <property type="entry name" value="PEPTIDE DEFORMYLASE"/>
    <property type="match status" value="1"/>
</dbReference>
<gene>
    <name evidence="2" type="primary">def</name>
    <name evidence="3" type="ORF">E9232_004340</name>
</gene>
<protein>
    <recommendedName>
        <fullName evidence="2">Peptide deformylase</fullName>
        <shortName evidence="2">PDF</shortName>
        <ecNumber evidence="2">3.5.1.88</ecNumber>
    </recommendedName>
    <alternativeName>
        <fullName evidence="2">Polypeptide deformylase</fullName>
    </alternativeName>
</protein>
<dbReference type="NCBIfam" id="TIGR00079">
    <property type="entry name" value="pept_deformyl"/>
    <property type="match status" value="1"/>
</dbReference>
<dbReference type="Pfam" id="PF01327">
    <property type="entry name" value="Pep_deformylase"/>
    <property type="match status" value="1"/>
</dbReference>
<comment type="function">
    <text evidence="2">Removes the formyl group from the N-terminal Met of newly synthesized proteins. Requires at least a dipeptide for an efficient rate of reaction. N-terminal L-methionine is a prerequisite for activity but the enzyme has broad specificity at other positions.</text>
</comment>
<evidence type="ECO:0000256" key="1">
    <source>
        <dbReference type="ARBA" id="ARBA00010759"/>
    </source>
</evidence>
<keyword evidence="2" id="KW-0408">Iron</keyword>
<evidence type="ECO:0000256" key="2">
    <source>
        <dbReference type="HAMAP-Rule" id="MF_00163"/>
    </source>
</evidence>
<dbReference type="Gene3D" id="3.90.45.10">
    <property type="entry name" value="Peptide deformylase"/>
    <property type="match status" value="1"/>
</dbReference>
<keyword evidence="2 3" id="KW-0378">Hydrolase</keyword>
<dbReference type="EC" id="3.5.1.88" evidence="2"/>
<proteinExistence type="inferred from homology"/>
<name>A0ABU1JT55_9PROT</name>
<dbReference type="PANTHER" id="PTHR10458:SF22">
    <property type="entry name" value="PEPTIDE DEFORMYLASE"/>
    <property type="match status" value="1"/>
</dbReference>
<keyword evidence="2" id="KW-0479">Metal-binding</keyword>
<dbReference type="SUPFAM" id="SSF56420">
    <property type="entry name" value="Peptide deformylase"/>
    <property type="match status" value="1"/>
</dbReference>
<dbReference type="InterPro" id="IPR036821">
    <property type="entry name" value="Peptide_deformylase_sf"/>
</dbReference>
<feature type="binding site" evidence="2">
    <location>
        <position position="94"/>
    </location>
    <ligand>
        <name>Fe cation</name>
        <dbReference type="ChEBI" id="CHEBI:24875"/>
    </ligand>
</feature>
<keyword evidence="2" id="KW-0648">Protein biosynthesis</keyword>
<dbReference type="InterPro" id="IPR023635">
    <property type="entry name" value="Peptide_deformylase"/>
</dbReference>